<dbReference type="SMART" id="SM00867">
    <property type="entry name" value="YceI"/>
    <property type="match status" value="1"/>
</dbReference>
<dbReference type="Pfam" id="PF04264">
    <property type="entry name" value="YceI"/>
    <property type="match status" value="1"/>
</dbReference>
<sequence length="185" mass="19578">MKLFSAILLSLATLGVQAAPRTVDAARSEISFSVKQMGVAVDGRFRRFEAQVDFDAARPETSSAALAVDIASVDAGSEEADSTAVERAWLDKAGFPRATFKSSSVRALGPGKYEARGLLTIKGKPREITVPFSAAEQAGGTTLLSGQFSIRRTDFGIGGGEWNEGDLVSNDVPVKFKLLLAPAKQ</sequence>
<feature type="domain" description="Lipid/polyisoprenoid-binding YceI-like" evidence="2">
    <location>
        <begin position="20"/>
        <end position="181"/>
    </location>
</feature>
<evidence type="ECO:0000256" key="1">
    <source>
        <dbReference type="SAM" id="SignalP"/>
    </source>
</evidence>
<feature type="signal peptide" evidence="1">
    <location>
        <begin position="1"/>
        <end position="18"/>
    </location>
</feature>
<dbReference type="AlphaFoldDB" id="A0A2S5TJG1"/>
<evidence type="ECO:0000313" key="4">
    <source>
        <dbReference type="Proteomes" id="UP000238220"/>
    </source>
</evidence>
<organism evidence="3 4">
    <name type="scientific">Solimonas fluminis</name>
    <dbReference type="NCBI Taxonomy" id="2086571"/>
    <lineage>
        <taxon>Bacteria</taxon>
        <taxon>Pseudomonadati</taxon>
        <taxon>Pseudomonadota</taxon>
        <taxon>Gammaproteobacteria</taxon>
        <taxon>Nevskiales</taxon>
        <taxon>Nevskiaceae</taxon>
        <taxon>Solimonas</taxon>
    </lineage>
</organism>
<keyword evidence="1" id="KW-0732">Signal</keyword>
<reference evidence="3 4" key="1">
    <citation type="submission" date="2018-02" db="EMBL/GenBank/DDBJ databases">
        <title>Genome sequencing of Solimonas sp. HR-BB.</title>
        <authorList>
            <person name="Lee Y."/>
            <person name="Jeon C.O."/>
        </authorList>
    </citation>
    <scope>NUCLEOTIDE SEQUENCE [LARGE SCALE GENOMIC DNA]</scope>
    <source>
        <strain evidence="3 4">HR-BB</strain>
    </source>
</reference>
<comment type="caution">
    <text evidence="3">The sequence shown here is derived from an EMBL/GenBank/DDBJ whole genome shotgun (WGS) entry which is preliminary data.</text>
</comment>
<dbReference type="PANTHER" id="PTHR34406:SF1">
    <property type="entry name" value="PROTEIN YCEI"/>
    <property type="match status" value="1"/>
</dbReference>
<evidence type="ECO:0000259" key="2">
    <source>
        <dbReference type="SMART" id="SM00867"/>
    </source>
</evidence>
<dbReference type="Proteomes" id="UP000238220">
    <property type="component" value="Unassembled WGS sequence"/>
</dbReference>
<feature type="chain" id="PRO_5015684501" evidence="1">
    <location>
        <begin position="19"/>
        <end position="185"/>
    </location>
</feature>
<keyword evidence="4" id="KW-1185">Reference proteome</keyword>
<evidence type="ECO:0000313" key="3">
    <source>
        <dbReference type="EMBL" id="PPE75101.1"/>
    </source>
</evidence>
<gene>
    <name evidence="3" type="ORF">C3942_05340</name>
</gene>
<name>A0A2S5TJG1_9GAMM</name>
<accession>A0A2S5TJG1</accession>
<dbReference type="Gene3D" id="2.40.128.110">
    <property type="entry name" value="Lipid/polyisoprenoid-binding, YceI-like"/>
    <property type="match status" value="1"/>
</dbReference>
<proteinExistence type="predicted"/>
<protein>
    <submittedName>
        <fullName evidence="3">Polyisoprenoid-binding protein</fullName>
    </submittedName>
</protein>
<dbReference type="OrthoDB" id="1247465at2"/>
<dbReference type="PANTHER" id="PTHR34406">
    <property type="entry name" value="PROTEIN YCEI"/>
    <property type="match status" value="1"/>
</dbReference>
<dbReference type="RefSeq" id="WP_104229327.1">
    <property type="nucleotide sequence ID" value="NZ_PSNW01000002.1"/>
</dbReference>
<dbReference type="EMBL" id="PSNW01000002">
    <property type="protein sequence ID" value="PPE75101.1"/>
    <property type="molecule type" value="Genomic_DNA"/>
</dbReference>
<dbReference type="InterPro" id="IPR036761">
    <property type="entry name" value="TTHA0802/YceI-like_sf"/>
</dbReference>
<dbReference type="InterPro" id="IPR007372">
    <property type="entry name" value="Lipid/polyisoprenoid-bd_YceI"/>
</dbReference>
<dbReference type="SUPFAM" id="SSF101874">
    <property type="entry name" value="YceI-like"/>
    <property type="match status" value="1"/>
</dbReference>